<proteinExistence type="predicted"/>
<keyword evidence="3" id="KW-1185">Reference proteome</keyword>
<gene>
    <name evidence="2" type="ORF">VTL71DRAFT_4359</name>
</gene>
<dbReference type="Proteomes" id="UP001595075">
    <property type="component" value="Unassembled WGS sequence"/>
</dbReference>
<feature type="compositionally biased region" description="Low complexity" evidence="1">
    <location>
        <begin position="9"/>
        <end position="31"/>
    </location>
</feature>
<dbReference type="EMBL" id="JAZHXI010000014">
    <property type="protein sequence ID" value="KAL2063865.1"/>
    <property type="molecule type" value="Genomic_DNA"/>
</dbReference>
<feature type="compositionally biased region" description="Basic and acidic residues" evidence="1">
    <location>
        <begin position="151"/>
        <end position="176"/>
    </location>
</feature>
<feature type="compositionally biased region" description="Polar residues" evidence="1">
    <location>
        <begin position="120"/>
        <end position="139"/>
    </location>
</feature>
<feature type="region of interest" description="Disordered" evidence="1">
    <location>
        <begin position="318"/>
        <end position="342"/>
    </location>
</feature>
<reference evidence="2 3" key="1">
    <citation type="journal article" date="2024" name="Commun. Biol.">
        <title>Comparative genomic analysis of thermophilic fungi reveals convergent evolutionary adaptations and gene losses.</title>
        <authorList>
            <person name="Steindorff A.S."/>
            <person name="Aguilar-Pontes M.V."/>
            <person name="Robinson A.J."/>
            <person name="Andreopoulos B."/>
            <person name="LaButti K."/>
            <person name="Kuo A."/>
            <person name="Mondo S."/>
            <person name="Riley R."/>
            <person name="Otillar R."/>
            <person name="Haridas S."/>
            <person name="Lipzen A."/>
            <person name="Grimwood J."/>
            <person name="Schmutz J."/>
            <person name="Clum A."/>
            <person name="Reid I.D."/>
            <person name="Moisan M.C."/>
            <person name="Butler G."/>
            <person name="Nguyen T.T.M."/>
            <person name="Dewar K."/>
            <person name="Conant G."/>
            <person name="Drula E."/>
            <person name="Henrissat B."/>
            <person name="Hansel C."/>
            <person name="Singer S."/>
            <person name="Hutchinson M.I."/>
            <person name="de Vries R.P."/>
            <person name="Natvig D.O."/>
            <person name="Powell A.J."/>
            <person name="Tsang A."/>
            <person name="Grigoriev I.V."/>
        </authorList>
    </citation>
    <scope>NUCLEOTIDE SEQUENCE [LARGE SCALE GENOMIC DNA]</scope>
    <source>
        <strain evidence="2 3">CBS 494.80</strain>
    </source>
</reference>
<sequence>MKGTKDNSKSVPTTPKPPATSATATNTVASAQPATAIPPKSSVPLTDSDTPTNPIGSTQAATTIPPISPKPPIASANPDTSATPIDTRPLAPPIAASEPSIQLESTRATSIPPVTPNPPATSSNLSSSTVLAPSSTVITTPAPDEAQTANDEMKVTDHVPPKDPTEFREPNGEVRMARNTASDQSTGGRSPKLQNPNGEVTIAHNTTSSDSSGRPSPATQNRNEKPTLKSSFKRPVPMTQIYEDEFRPSKKAALNAPTERPVIAQPKVKIEIKIEENEESQETRVPIEPEHQNDGEATRVKIEVEDVVDDIEMENVERRDEVVSGEVDEELHQQSYQNLPFQ</sequence>
<feature type="compositionally biased region" description="Polar residues" evidence="1">
    <location>
        <begin position="333"/>
        <end position="342"/>
    </location>
</feature>
<accession>A0ABR4C2C4</accession>
<protein>
    <submittedName>
        <fullName evidence="2">Uncharacterized protein</fullName>
    </submittedName>
</protein>
<organism evidence="2 3">
    <name type="scientific">Oculimacula yallundae</name>
    <dbReference type="NCBI Taxonomy" id="86028"/>
    <lineage>
        <taxon>Eukaryota</taxon>
        <taxon>Fungi</taxon>
        <taxon>Dikarya</taxon>
        <taxon>Ascomycota</taxon>
        <taxon>Pezizomycotina</taxon>
        <taxon>Leotiomycetes</taxon>
        <taxon>Helotiales</taxon>
        <taxon>Ploettnerulaceae</taxon>
        <taxon>Oculimacula</taxon>
    </lineage>
</organism>
<comment type="caution">
    <text evidence="2">The sequence shown here is derived from an EMBL/GenBank/DDBJ whole genome shotgun (WGS) entry which is preliminary data.</text>
</comment>
<feature type="compositionally biased region" description="Polar residues" evidence="1">
    <location>
        <begin position="179"/>
        <end position="221"/>
    </location>
</feature>
<evidence type="ECO:0000313" key="2">
    <source>
        <dbReference type="EMBL" id="KAL2063865.1"/>
    </source>
</evidence>
<feature type="region of interest" description="Disordered" evidence="1">
    <location>
        <begin position="274"/>
        <end position="298"/>
    </location>
</feature>
<feature type="region of interest" description="Disordered" evidence="1">
    <location>
        <begin position="1"/>
        <end position="236"/>
    </location>
</feature>
<feature type="compositionally biased region" description="Polar residues" evidence="1">
    <location>
        <begin position="99"/>
        <end position="109"/>
    </location>
</feature>
<evidence type="ECO:0000256" key="1">
    <source>
        <dbReference type="SAM" id="MobiDB-lite"/>
    </source>
</evidence>
<feature type="compositionally biased region" description="Polar residues" evidence="1">
    <location>
        <begin position="43"/>
        <end position="59"/>
    </location>
</feature>
<name>A0ABR4C2C4_9HELO</name>
<evidence type="ECO:0000313" key="3">
    <source>
        <dbReference type="Proteomes" id="UP001595075"/>
    </source>
</evidence>